<protein>
    <submittedName>
        <fullName evidence="2">Uncharacterized protein</fullName>
    </submittedName>
</protein>
<feature type="region of interest" description="Disordered" evidence="1">
    <location>
        <begin position="64"/>
        <end position="86"/>
    </location>
</feature>
<dbReference type="AlphaFoldDB" id="A0A344TI56"/>
<keyword evidence="3" id="KW-1185">Reference proteome</keyword>
<dbReference type="RefSeq" id="WP_114067111.1">
    <property type="nucleotide sequence ID" value="NZ_CP030850.1"/>
</dbReference>
<gene>
    <name evidence="2" type="ORF">DR864_11495</name>
</gene>
<evidence type="ECO:0000256" key="1">
    <source>
        <dbReference type="SAM" id="MobiDB-lite"/>
    </source>
</evidence>
<dbReference type="Proteomes" id="UP000251993">
    <property type="component" value="Chromosome"/>
</dbReference>
<accession>A0A344TI56</accession>
<reference evidence="2 3" key="1">
    <citation type="submission" date="2018-07" db="EMBL/GenBank/DDBJ databases">
        <title>Genome sequencing of Runella.</title>
        <authorList>
            <person name="Baek M.-G."/>
            <person name="Yi H."/>
        </authorList>
    </citation>
    <scope>NUCLEOTIDE SEQUENCE [LARGE SCALE GENOMIC DNA]</scope>
    <source>
        <strain evidence="2 3">HYN0085</strain>
    </source>
</reference>
<sequence>MLINLANEYRKAATAKLIEKALNVTEENIQNEISFLAPPGPGTRIPKDAIQTLSDNYEAYTQKAYPAGRPPRPIRKKKQPAGPPPTDSKCALFGLGEIIEFLNVNGIDVTLNSGVAEDYAVRIYFGVHNGDIELTNSSKIPLPKPSYNGQLTAILVAAKKDNLDYLDILVPTQTTEGGFLIPLSVEGSGLEVGKLCPPDCGGDEIQ</sequence>
<proteinExistence type="predicted"/>
<evidence type="ECO:0000313" key="3">
    <source>
        <dbReference type="Proteomes" id="UP000251993"/>
    </source>
</evidence>
<organism evidence="2 3">
    <name type="scientific">Runella rosea</name>
    <dbReference type="NCBI Taxonomy" id="2259595"/>
    <lineage>
        <taxon>Bacteria</taxon>
        <taxon>Pseudomonadati</taxon>
        <taxon>Bacteroidota</taxon>
        <taxon>Cytophagia</taxon>
        <taxon>Cytophagales</taxon>
        <taxon>Spirosomataceae</taxon>
        <taxon>Runella</taxon>
    </lineage>
</organism>
<name>A0A344TI56_9BACT</name>
<dbReference type="KEGG" id="run:DR864_11495"/>
<evidence type="ECO:0000313" key="2">
    <source>
        <dbReference type="EMBL" id="AXE18327.1"/>
    </source>
</evidence>
<dbReference type="EMBL" id="CP030850">
    <property type="protein sequence ID" value="AXE18327.1"/>
    <property type="molecule type" value="Genomic_DNA"/>
</dbReference>